<dbReference type="AlphaFoldDB" id="A0A246EIP2"/>
<accession>A0A246EIP2</accession>
<evidence type="ECO:0000313" key="2">
    <source>
        <dbReference type="Proteomes" id="UP000197470"/>
    </source>
</evidence>
<gene>
    <name evidence="1" type="ORF">CA839_11860</name>
</gene>
<evidence type="ECO:0008006" key="3">
    <source>
        <dbReference type="Google" id="ProtNLM"/>
    </source>
</evidence>
<dbReference type="SUPFAM" id="SSF52980">
    <property type="entry name" value="Restriction endonuclease-like"/>
    <property type="match status" value="1"/>
</dbReference>
<sequence length="603" mass="72473">MDRLEMEKEIEDNLKGIGYKNDDNSLSEEGQILKNIYSTELRLDTTLTQNEKYKEDLISLYINRIENENININFQKDKIRTLISTVSFTKINDNILDELPIEKSLRIFNNIKNIYLFHTKAATEYYLKIKEKLAKKGYKVIGEEIDETLTEIRKYLHKILREELNKDEIVVDITAGIKISSISMYKFAVENGIRAINWKEIQLPRYKNNYEKDERTDRIVFSTKLEILKEAMEESRQILTDINEALDREEYVTLARYYNKLDRKDEAFFFEKLAKVFNFETFLALDPDNFYEKVKIFLDEILSYKYFDKNINEKIKSFILLLKIISDTDEEGTFSQKFLSQDEDSDFMRNYYKEEMKSFKITDEDFIDYSLLTEEDDNTTLKKRELYFYLVLKFLERKYSNAILKKNILESIKEKILENLKPSELEKIKISFKIFYENLFKDYDKEVDLKNTLNLFDIKEKFKEILTKPATFLDKNTFRIEDYNIEINFLKDKEFVREKKDKETGEIESISKVNEKFFKEMLKVLIDKYSVKRSELKKMEYFKERAEKIKKLSTFDTKTSGFRDFSRRLNEAIRRKIGQEVDDFIIIEDLKDDVLYKINEKFL</sequence>
<dbReference type="InterPro" id="IPR011335">
    <property type="entry name" value="Restrct_endonuc-II-like"/>
</dbReference>
<name>A0A246EIP2_FUSNP</name>
<dbReference type="Gene3D" id="3.40.50.10770">
    <property type="entry name" value="Hypothetical protein VC1899 like domain (Restriction endonuclease-like)"/>
    <property type="match status" value="1"/>
</dbReference>
<organism evidence="1 2">
    <name type="scientific">Fusobacterium nucleatum subsp. polymorphum</name>
    <name type="common">Fusobacterium polymorphum</name>
    <dbReference type="NCBI Taxonomy" id="76857"/>
    <lineage>
        <taxon>Bacteria</taxon>
        <taxon>Fusobacteriati</taxon>
        <taxon>Fusobacteriota</taxon>
        <taxon>Fusobacteriia</taxon>
        <taxon>Fusobacteriales</taxon>
        <taxon>Fusobacteriaceae</taxon>
        <taxon>Fusobacterium</taxon>
    </lineage>
</organism>
<dbReference type="Proteomes" id="UP000197470">
    <property type="component" value="Unassembled WGS sequence"/>
</dbReference>
<evidence type="ECO:0000313" key="1">
    <source>
        <dbReference type="EMBL" id="OWP26487.1"/>
    </source>
</evidence>
<dbReference type="EMBL" id="NHRT01000001">
    <property type="protein sequence ID" value="OWP26487.1"/>
    <property type="molecule type" value="Genomic_DNA"/>
</dbReference>
<protein>
    <recommendedName>
        <fullName evidence="3">CRISPR-associated protein</fullName>
    </recommendedName>
</protein>
<reference evidence="1 2" key="1">
    <citation type="submission" date="2017-05" db="EMBL/GenBank/DDBJ databases">
        <title>Genome sequencing of Fusobacterium nucleatum subsp. polymorphum KCOM 1001 (=ChDC F119).</title>
        <authorList>
            <person name="Kook J.-K."/>
            <person name="Park S.-N."/>
            <person name="Lim Y.K."/>
            <person name="Roh H."/>
        </authorList>
    </citation>
    <scope>NUCLEOTIDE SEQUENCE [LARGE SCALE GENOMIC DNA]</scope>
    <source>
        <strain evidence="1 2">KCOM 1001</strain>
    </source>
</reference>
<proteinExistence type="predicted"/>
<comment type="caution">
    <text evidence="1">The sequence shown here is derived from an EMBL/GenBank/DDBJ whole genome shotgun (WGS) entry which is preliminary data.</text>
</comment>
<dbReference type="RefSeq" id="WP_088389480.1">
    <property type="nucleotide sequence ID" value="NZ_NHRT01000001.1"/>
</dbReference>